<evidence type="ECO:0000313" key="10">
    <source>
        <dbReference type="EMBL" id="NIG58783.1"/>
    </source>
</evidence>
<dbReference type="PANTHER" id="PTHR48041:SF71">
    <property type="entry name" value="ATP-BINDING CASSETTE SUB-FAMILY G MEMBER 8"/>
    <property type="match status" value="1"/>
</dbReference>
<dbReference type="SUPFAM" id="SSF52540">
    <property type="entry name" value="P-loop containing nucleoside triphosphate hydrolases"/>
    <property type="match status" value="1"/>
</dbReference>
<dbReference type="InterPro" id="IPR027417">
    <property type="entry name" value="P-loop_NTPase"/>
</dbReference>
<dbReference type="PANTHER" id="PTHR48041">
    <property type="entry name" value="ABC TRANSPORTER G FAMILY MEMBER 28"/>
    <property type="match status" value="1"/>
</dbReference>
<evidence type="ECO:0000256" key="1">
    <source>
        <dbReference type="ARBA" id="ARBA00004141"/>
    </source>
</evidence>
<dbReference type="EMBL" id="PGGH01060981">
    <property type="protein sequence ID" value="NIG58783.1"/>
    <property type="molecule type" value="Genomic_DNA"/>
</dbReference>
<dbReference type="Proteomes" id="UP001165941">
    <property type="component" value="Unassembled WGS sequence"/>
</dbReference>
<organism evidence="10 11">
    <name type="scientific">Pontoporia blainvillei</name>
    <name type="common">Franciscana</name>
    <name type="synonym">Delphinus blainvillei</name>
    <dbReference type="NCBI Taxonomy" id="48723"/>
    <lineage>
        <taxon>Eukaryota</taxon>
        <taxon>Metazoa</taxon>
        <taxon>Chordata</taxon>
        <taxon>Craniata</taxon>
        <taxon>Vertebrata</taxon>
        <taxon>Euteleostomi</taxon>
        <taxon>Mammalia</taxon>
        <taxon>Eutheria</taxon>
        <taxon>Laurasiatheria</taxon>
        <taxon>Artiodactyla</taxon>
        <taxon>Whippomorpha</taxon>
        <taxon>Cetacea</taxon>
        <taxon>Odontoceti</taxon>
        <taxon>Pontoporiidae</taxon>
        <taxon>Pontoporia</taxon>
    </lineage>
</organism>
<evidence type="ECO:0000256" key="2">
    <source>
        <dbReference type="ARBA" id="ARBA00005814"/>
    </source>
</evidence>
<comment type="similarity">
    <text evidence="2">Belongs to the ABC transporter superfamily. ABCG family. Eye pigment precursor importer (TC 3.A.1.204) subfamily.</text>
</comment>
<proteinExistence type="inferred from homology"/>
<evidence type="ECO:0000256" key="3">
    <source>
        <dbReference type="ARBA" id="ARBA00022448"/>
    </source>
</evidence>
<evidence type="ECO:0000256" key="5">
    <source>
        <dbReference type="ARBA" id="ARBA00022989"/>
    </source>
</evidence>
<keyword evidence="10" id="KW-0067">ATP-binding</keyword>
<keyword evidence="10" id="KW-0547">Nucleotide-binding</keyword>
<comment type="subcellular location">
    <subcellularLocation>
        <location evidence="1">Membrane</location>
        <topology evidence="1">Multi-pass membrane protein</topology>
    </subcellularLocation>
</comment>
<evidence type="ECO:0000313" key="11">
    <source>
        <dbReference type="Proteomes" id="UP001165941"/>
    </source>
</evidence>
<evidence type="ECO:0000259" key="9">
    <source>
        <dbReference type="Pfam" id="PF19055"/>
    </source>
</evidence>
<keyword evidence="3" id="KW-0813">Transport</keyword>
<dbReference type="InterPro" id="IPR003439">
    <property type="entry name" value="ABC_transporter-like_ATP-bd"/>
</dbReference>
<keyword evidence="11" id="KW-1185">Reference proteome</keyword>
<name>A0ABX0S115_PONBL</name>
<evidence type="ECO:0000259" key="8">
    <source>
        <dbReference type="Pfam" id="PF00005"/>
    </source>
</evidence>
<feature type="region of interest" description="Disordered" evidence="7">
    <location>
        <begin position="190"/>
        <end position="222"/>
    </location>
</feature>
<dbReference type="InterPro" id="IPR050352">
    <property type="entry name" value="ABCG_transporters"/>
</dbReference>
<keyword evidence="6" id="KW-0472">Membrane</keyword>
<feature type="domain" description="ABC transporter family G" evidence="9">
    <location>
        <begin position="88"/>
        <end position="154"/>
    </location>
</feature>
<reference evidence="10" key="1">
    <citation type="submission" date="2018-05" db="EMBL/GenBank/DDBJ databases">
        <authorList>
            <person name="Pedro S.L.S."/>
            <person name="Freitas R.C."/>
            <person name="Barreto A.S."/>
            <person name="Lima A.O.S."/>
        </authorList>
    </citation>
    <scope>NUCLEOTIDE SEQUENCE</scope>
    <source>
        <strain evidence="10">BP203</strain>
        <tissue evidence="10">Muscle</tissue>
    </source>
</reference>
<evidence type="ECO:0000256" key="7">
    <source>
        <dbReference type="SAM" id="MobiDB-lite"/>
    </source>
</evidence>
<comment type="caution">
    <text evidence="10">The sequence shown here is derived from an EMBL/GenBank/DDBJ whole genome shotgun (WGS) entry which is preliminary data.</text>
</comment>
<keyword evidence="4" id="KW-0812">Transmembrane</keyword>
<protein>
    <submittedName>
        <fullName evidence="10">ATP-binding cassette sub-family G member</fullName>
    </submittedName>
</protein>
<dbReference type="Pfam" id="PF19055">
    <property type="entry name" value="ABC2_membrane_7"/>
    <property type="match status" value="1"/>
</dbReference>
<evidence type="ECO:0000256" key="6">
    <source>
        <dbReference type="ARBA" id="ARBA00023136"/>
    </source>
</evidence>
<dbReference type="GO" id="GO:0005524">
    <property type="term" value="F:ATP binding"/>
    <property type="evidence" value="ECO:0007669"/>
    <property type="project" value="UniProtKB-KW"/>
</dbReference>
<dbReference type="Pfam" id="PF00005">
    <property type="entry name" value="ABC_tran"/>
    <property type="match status" value="1"/>
</dbReference>
<keyword evidence="5" id="KW-1133">Transmembrane helix</keyword>
<dbReference type="InterPro" id="IPR043926">
    <property type="entry name" value="ABCG_dom"/>
</dbReference>
<feature type="domain" description="ABC transporter" evidence="8">
    <location>
        <begin position="6"/>
        <end position="59"/>
    </location>
</feature>
<gene>
    <name evidence="10" type="ORF">BU61_6018</name>
</gene>
<sequence length="222" mass="24923">MATFPVDDVIAELRLRRCANTRMGNSYVRGVSGGERRRVSIAVQLLWNPGILILDEPTSGLDSFTAHNLVKTLSRLAKGNRLVLLSIHQPRSDIFRLFDLVLLMTSGTTIYLGAAQHMVQYFTAAGHPCPRYSNPADYYVDLTSIDRRSKEQEVATREKAQSLAALFQERIRGFDDFLWTVESREQGVGTYVQSPASPRDTNPLQTPTKLPGPLQQFDTLIR</sequence>
<accession>A0ABX0S115</accession>
<evidence type="ECO:0000256" key="4">
    <source>
        <dbReference type="ARBA" id="ARBA00022692"/>
    </source>
</evidence>
<dbReference type="Gene3D" id="3.40.50.300">
    <property type="entry name" value="P-loop containing nucleotide triphosphate hydrolases"/>
    <property type="match status" value="1"/>
</dbReference>
<feature type="compositionally biased region" description="Polar residues" evidence="7">
    <location>
        <begin position="191"/>
        <end position="208"/>
    </location>
</feature>